<protein>
    <recommendedName>
        <fullName evidence="3">Polynucleotide 5'-hydroxyl-kinase GRC3</fullName>
    </recommendedName>
    <alternativeName>
        <fullName evidence="2">Polynucleotide 5'-hydroxyl-kinase grc3</fullName>
    </alternativeName>
</protein>
<evidence type="ECO:0000256" key="1">
    <source>
        <dbReference type="ARBA" id="ARBA00011003"/>
    </source>
</evidence>
<dbReference type="GO" id="GO:0000448">
    <property type="term" value="P:cleavage in ITS2 between 5.8S rRNA and LSU-rRNA of tricistronic rRNA transcript (SSU-rRNA, 5.8S rRNA, LSU-rRNA)"/>
    <property type="evidence" value="ECO:0007669"/>
    <property type="project" value="TreeGrafter"/>
</dbReference>
<dbReference type="PANTHER" id="PTHR12755">
    <property type="entry name" value="CLEAVAGE/POLYADENYLATION FACTOR IA SUBUNIT CLP1P"/>
    <property type="match status" value="1"/>
</dbReference>
<comment type="similarity">
    <text evidence="1">Belongs to the Clp1 family. NOL9/GRC3 subfamily.</text>
</comment>
<dbReference type="EMBL" id="KQ086145">
    <property type="protein sequence ID" value="KLO07350.1"/>
    <property type="molecule type" value="Genomic_DNA"/>
</dbReference>
<dbReference type="Pfam" id="PF16575">
    <property type="entry name" value="CLP1_P"/>
    <property type="match status" value="1"/>
</dbReference>
<dbReference type="PANTHER" id="PTHR12755:SF3">
    <property type="entry name" value="POLYNUCLEOTIDE 5'-HYDROXYL-KINASE NOL9"/>
    <property type="match status" value="1"/>
</dbReference>
<keyword evidence="11" id="KW-1185">Reference proteome</keyword>
<dbReference type="Gene3D" id="3.40.50.300">
    <property type="entry name" value="P-loop containing nucleotide triphosphate hydrolases"/>
    <property type="match status" value="1"/>
</dbReference>
<sequence length="449" mass="49306">MTCICPPAWRTAIEDLVLQGSLSTEGGRRDCRPFLLSGAKNVGKSSFARVLLNRLLSNHPRVAYLECDPGQPEFTSSGLLSLHLVDEPVYGPPFSHLRTPYRSHFLGSTSPRNNPSYYISCIESLIETYTQNFRSLDYDVYDSDREVVPLVVNTMGWTKGLGGDLLKKIEELVMPSHIITIGEVSELRSSDNSQPATTATSRSQIASRAFESPEPQRINVESIPYNPESARYTSADWRALSLMSYFHSSYHTSFSDIESLLQWNTNSPLLSNKPYAVSPRAALDSVILTGSGSDDVVPSEIGRVLNGAIVAFVTCEPGSVDASSTPRSAAIPYVQGAPLPDPRTSNCLGLGLIRGVSPSLLSPEGRLDEQTRTEILHIITPVPLSVLRDESCRCIVKGEIELPVWGMTDSRENLGGSAIDIPYLQSRRSTAAGADRKKVRRNIMRRSQF</sequence>
<dbReference type="InterPro" id="IPR027417">
    <property type="entry name" value="P-loop_NTPase"/>
</dbReference>
<evidence type="ECO:0000256" key="8">
    <source>
        <dbReference type="SAM" id="MobiDB-lite"/>
    </source>
</evidence>
<dbReference type="InterPro" id="IPR032319">
    <property type="entry name" value="CLP1_P"/>
</dbReference>
<evidence type="ECO:0000259" key="9">
    <source>
        <dbReference type="Pfam" id="PF16575"/>
    </source>
</evidence>
<feature type="compositionally biased region" description="Polar residues" evidence="8">
    <location>
        <begin position="190"/>
        <end position="206"/>
    </location>
</feature>
<proteinExistence type="inferred from homology"/>
<feature type="region of interest" description="Disordered" evidence="8">
    <location>
        <begin position="189"/>
        <end position="211"/>
    </location>
</feature>
<dbReference type="InterPro" id="IPR045116">
    <property type="entry name" value="Clp1/Grc3"/>
</dbReference>
<dbReference type="InParanoid" id="A0A0H2R6B7"/>
<evidence type="ECO:0000256" key="5">
    <source>
        <dbReference type="ARBA" id="ARBA00022741"/>
    </source>
</evidence>
<dbReference type="OrthoDB" id="2405412at2759"/>
<dbReference type="GO" id="GO:0005634">
    <property type="term" value="C:nucleus"/>
    <property type="evidence" value="ECO:0007669"/>
    <property type="project" value="TreeGrafter"/>
</dbReference>
<dbReference type="FunCoup" id="A0A0H2R6B7">
    <property type="interactions" value="259"/>
</dbReference>
<evidence type="ECO:0000313" key="10">
    <source>
        <dbReference type="EMBL" id="KLO07350.1"/>
    </source>
</evidence>
<keyword evidence="6" id="KW-0418">Kinase</keyword>
<dbReference type="AlphaFoldDB" id="A0A0H2R6B7"/>
<dbReference type="SUPFAM" id="SSF52540">
    <property type="entry name" value="P-loop containing nucleoside triphosphate hydrolases"/>
    <property type="match status" value="1"/>
</dbReference>
<keyword evidence="4" id="KW-0808">Transferase</keyword>
<organism evidence="10 11">
    <name type="scientific">Schizopora paradoxa</name>
    <dbReference type="NCBI Taxonomy" id="27342"/>
    <lineage>
        <taxon>Eukaryota</taxon>
        <taxon>Fungi</taxon>
        <taxon>Dikarya</taxon>
        <taxon>Basidiomycota</taxon>
        <taxon>Agaricomycotina</taxon>
        <taxon>Agaricomycetes</taxon>
        <taxon>Hymenochaetales</taxon>
        <taxon>Schizoporaceae</taxon>
        <taxon>Schizopora</taxon>
    </lineage>
</organism>
<dbReference type="GO" id="GO:0005524">
    <property type="term" value="F:ATP binding"/>
    <property type="evidence" value="ECO:0007669"/>
    <property type="project" value="UniProtKB-KW"/>
</dbReference>
<evidence type="ECO:0000256" key="3">
    <source>
        <dbReference type="ARBA" id="ARBA00019824"/>
    </source>
</evidence>
<dbReference type="Proteomes" id="UP000053477">
    <property type="component" value="Unassembled WGS sequence"/>
</dbReference>
<evidence type="ECO:0000313" key="11">
    <source>
        <dbReference type="Proteomes" id="UP000053477"/>
    </source>
</evidence>
<feature type="domain" description="Clp1 P-loop" evidence="9">
    <location>
        <begin position="38"/>
        <end position="217"/>
    </location>
</feature>
<dbReference type="STRING" id="27342.A0A0H2R6B7"/>
<gene>
    <name evidence="10" type="ORF">SCHPADRAFT_1001738</name>
</gene>
<evidence type="ECO:0000256" key="6">
    <source>
        <dbReference type="ARBA" id="ARBA00022777"/>
    </source>
</evidence>
<name>A0A0H2R6B7_9AGAM</name>
<accession>A0A0H2R6B7</accession>
<evidence type="ECO:0000256" key="4">
    <source>
        <dbReference type="ARBA" id="ARBA00022679"/>
    </source>
</evidence>
<evidence type="ECO:0000256" key="2">
    <source>
        <dbReference type="ARBA" id="ARBA00018706"/>
    </source>
</evidence>
<evidence type="ECO:0000256" key="7">
    <source>
        <dbReference type="ARBA" id="ARBA00022840"/>
    </source>
</evidence>
<keyword evidence="7" id="KW-0067">ATP-binding</keyword>
<dbReference type="GO" id="GO:0051731">
    <property type="term" value="F:polynucleotide 5'-hydroxyl-kinase activity"/>
    <property type="evidence" value="ECO:0007669"/>
    <property type="project" value="InterPro"/>
</dbReference>
<reference evidence="10 11" key="1">
    <citation type="submission" date="2015-04" db="EMBL/GenBank/DDBJ databases">
        <title>Complete genome sequence of Schizopora paradoxa KUC8140, a cosmopolitan wood degrader in East Asia.</title>
        <authorList>
            <consortium name="DOE Joint Genome Institute"/>
            <person name="Min B."/>
            <person name="Park H."/>
            <person name="Jang Y."/>
            <person name="Kim J.-J."/>
            <person name="Kim K.H."/>
            <person name="Pangilinan J."/>
            <person name="Lipzen A."/>
            <person name="Riley R."/>
            <person name="Grigoriev I.V."/>
            <person name="Spatafora J.W."/>
            <person name="Choi I.-G."/>
        </authorList>
    </citation>
    <scope>NUCLEOTIDE SEQUENCE [LARGE SCALE GENOMIC DNA]</scope>
    <source>
        <strain evidence="10 11">KUC8140</strain>
    </source>
</reference>
<keyword evidence="5" id="KW-0547">Nucleotide-binding</keyword>